<dbReference type="InterPro" id="IPR026591">
    <property type="entry name" value="Sirtuin_cat_small_dom_sf"/>
</dbReference>
<dbReference type="Gene3D" id="3.30.1600.10">
    <property type="entry name" value="SIR2/SIRT2 'Small Domain"/>
    <property type="match status" value="1"/>
</dbReference>
<dbReference type="AlphaFoldDB" id="A0A0L0H4V4"/>
<dbReference type="PANTHER" id="PTHR11085">
    <property type="entry name" value="NAD-DEPENDENT PROTEIN DEACYLASE SIRTUIN-5, MITOCHONDRIAL-RELATED"/>
    <property type="match status" value="1"/>
</dbReference>
<dbReference type="GO" id="GO:0017136">
    <property type="term" value="F:histone deacetylase activity, NAD-dependent"/>
    <property type="evidence" value="ECO:0007669"/>
    <property type="project" value="TreeGrafter"/>
</dbReference>
<dbReference type="GO" id="GO:0070403">
    <property type="term" value="F:NAD+ binding"/>
    <property type="evidence" value="ECO:0007669"/>
    <property type="project" value="InterPro"/>
</dbReference>
<dbReference type="PANTHER" id="PTHR11085:SF10">
    <property type="entry name" value="NAD-DEPENDENT PROTEIN DEACYLASE SIRTUIN-5, MITOCHONDRIAL-RELATED"/>
    <property type="match status" value="1"/>
</dbReference>
<evidence type="ECO:0000313" key="6">
    <source>
        <dbReference type="EMBL" id="KNC96540.1"/>
    </source>
</evidence>
<dbReference type="InterPro" id="IPR029035">
    <property type="entry name" value="DHS-like_NAD/FAD-binding_dom"/>
</dbReference>
<dbReference type="STRING" id="645134.A0A0L0H4V4"/>
<evidence type="ECO:0000256" key="4">
    <source>
        <dbReference type="PROSITE-ProRule" id="PRU00236"/>
    </source>
</evidence>
<dbReference type="InterPro" id="IPR050134">
    <property type="entry name" value="NAD-dep_sirtuin_deacylases"/>
</dbReference>
<evidence type="ECO:0000259" key="5">
    <source>
        <dbReference type="PROSITE" id="PS50305"/>
    </source>
</evidence>
<keyword evidence="3" id="KW-0520">NAD</keyword>
<dbReference type="Proteomes" id="UP000053201">
    <property type="component" value="Unassembled WGS sequence"/>
</dbReference>
<dbReference type="GO" id="GO:0046872">
    <property type="term" value="F:metal ion binding"/>
    <property type="evidence" value="ECO:0007669"/>
    <property type="project" value="UniProtKB-KW"/>
</dbReference>
<keyword evidence="2" id="KW-0808">Transferase</keyword>
<gene>
    <name evidence="6" type="ORF">SPPG_08128</name>
</gene>
<dbReference type="RefSeq" id="XP_016604580.1">
    <property type="nucleotide sequence ID" value="XM_016756283.1"/>
</dbReference>
<dbReference type="OrthoDB" id="424302at2759"/>
<organism evidence="6 7">
    <name type="scientific">Spizellomyces punctatus (strain DAOM BR117)</name>
    <dbReference type="NCBI Taxonomy" id="645134"/>
    <lineage>
        <taxon>Eukaryota</taxon>
        <taxon>Fungi</taxon>
        <taxon>Fungi incertae sedis</taxon>
        <taxon>Chytridiomycota</taxon>
        <taxon>Chytridiomycota incertae sedis</taxon>
        <taxon>Chytridiomycetes</taxon>
        <taxon>Spizellomycetales</taxon>
        <taxon>Spizellomycetaceae</taxon>
        <taxon>Spizellomyces</taxon>
    </lineage>
</organism>
<name>A0A0L0H4V4_SPIPD</name>
<dbReference type="Pfam" id="PF02146">
    <property type="entry name" value="SIR2"/>
    <property type="match status" value="1"/>
</dbReference>
<dbReference type="InterPro" id="IPR003000">
    <property type="entry name" value="Sirtuin"/>
</dbReference>
<reference evidence="6 7" key="1">
    <citation type="submission" date="2009-08" db="EMBL/GenBank/DDBJ databases">
        <title>The Genome Sequence of Spizellomyces punctatus strain DAOM BR117.</title>
        <authorList>
            <consortium name="The Broad Institute Genome Sequencing Platform"/>
            <person name="Russ C."/>
            <person name="Cuomo C."/>
            <person name="Shea T."/>
            <person name="Young S.K."/>
            <person name="Zeng Q."/>
            <person name="Koehrsen M."/>
            <person name="Haas B."/>
            <person name="Borodovsky M."/>
            <person name="Guigo R."/>
            <person name="Alvarado L."/>
            <person name="Berlin A."/>
            <person name="Bochicchio J."/>
            <person name="Borenstein D."/>
            <person name="Chapman S."/>
            <person name="Chen Z."/>
            <person name="Engels R."/>
            <person name="Freedman E."/>
            <person name="Gellesch M."/>
            <person name="Goldberg J."/>
            <person name="Griggs A."/>
            <person name="Gujja S."/>
            <person name="Heiman D."/>
            <person name="Hepburn T."/>
            <person name="Howarth C."/>
            <person name="Jen D."/>
            <person name="Larson L."/>
            <person name="Lewis B."/>
            <person name="Mehta T."/>
            <person name="Park D."/>
            <person name="Pearson M."/>
            <person name="Roberts A."/>
            <person name="Saif S."/>
            <person name="Shenoy N."/>
            <person name="Sisk P."/>
            <person name="Stolte C."/>
            <person name="Sykes S."/>
            <person name="Thomson T."/>
            <person name="Walk T."/>
            <person name="White J."/>
            <person name="Yandava C."/>
            <person name="Burger G."/>
            <person name="Gray M.W."/>
            <person name="Holland P.W.H."/>
            <person name="King N."/>
            <person name="Lang F.B.F."/>
            <person name="Roger A.J."/>
            <person name="Ruiz-Trillo I."/>
            <person name="Lander E."/>
            <person name="Nusbaum C."/>
        </authorList>
    </citation>
    <scope>NUCLEOTIDE SEQUENCE [LARGE SCALE GENOMIC DNA]</scope>
    <source>
        <strain evidence="6 7">DAOM BR117</strain>
    </source>
</reference>
<comment type="similarity">
    <text evidence="1">Belongs to the sirtuin family. Class I subfamily.</text>
</comment>
<feature type="binding site" evidence="4">
    <location>
        <position position="202"/>
    </location>
    <ligand>
        <name>Zn(2+)</name>
        <dbReference type="ChEBI" id="CHEBI:29105"/>
    </ligand>
</feature>
<evidence type="ECO:0000313" key="7">
    <source>
        <dbReference type="Proteomes" id="UP000053201"/>
    </source>
</evidence>
<dbReference type="Gene3D" id="3.40.50.1220">
    <property type="entry name" value="TPP-binding domain"/>
    <property type="match status" value="1"/>
</dbReference>
<protein>
    <recommendedName>
        <fullName evidence="5">Deacetylase sirtuin-type domain-containing protein</fullName>
    </recommendedName>
</protein>
<feature type="active site" description="Proton acceptor" evidence="4">
    <location>
        <position position="129"/>
    </location>
</feature>
<feature type="binding site" evidence="4">
    <location>
        <position position="199"/>
    </location>
    <ligand>
        <name>Zn(2+)</name>
        <dbReference type="ChEBI" id="CHEBI:29105"/>
    </ligand>
</feature>
<dbReference type="GeneID" id="27691305"/>
<proteinExistence type="inferred from homology"/>
<feature type="domain" description="Deacetylase sirtuin-type" evidence="5">
    <location>
        <begin position="7"/>
        <end position="296"/>
    </location>
</feature>
<accession>A0A0L0H4V4</accession>
<feature type="binding site" evidence="4">
    <location>
        <position position="137"/>
    </location>
    <ligand>
        <name>Zn(2+)</name>
        <dbReference type="ChEBI" id="CHEBI:29105"/>
    </ligand>
</feature>
<dbReference type="PROSITE" id="PS50305">
    <property type="entry name" value="SIRTUIN"/>
    <property type="match status" value="1"/>
</dbReference>
<dbReference type="VEuPathDB" id="FungiDB:SPPG_08128"/>
<evidence type="ECO:0000256" key="2">
    <source>
        <dbReference type="ARBA" id="ARBA00022679"/>
    </source>
</evidence>
<dbReference type="OMA" id="RRHYWAR"/>
<evidence type="ECO:0000256" key="1">
    <source>
        <dbReference type="ARBA" id="ARBA00006924"/>
    </source>
</evidence>
<dbReference type="eggNOG" id="KOG2683">
    <property type="taxonomic scope" value="Eukaryota"/>
</dbReference>
<keyword evidence="4" id="KW-0479">Metal-binding</keyword>
<evidence type="ECO:0000256" key="3">
    <source>
        <dbReference type="ARBA" id="ARBA00023027"/>
    </source>
</evidence>
<dbReference type="EMBL" id="KQ257468">
    <property type="protein sequence ID" value="KNC96540.1"/>
    <property type="molecule type" value="Genomic_DNA"/>
</dbReference>
<keyword evidence="7" id="KW-1185">Reference proteome</keyword>
<keyword evidence="4" id="KW-0862">Zinc</keyword>
<dbReference type="InterPro" id="IPR026590">
    <property type="entry name" value="Ssirtuin_cat_dom"/>
</dbReference>
<feature type="non-terminal residue" evidence="6">
    <location>
        <position position="1"/>
    </location>
</feature>
<feature type="binding site" evidence="4">
    <location>
        <position position="140"/>
    </location>
    <ligand>
        <name>Zn(2+)</name>
        <dbReference type="ChEBI" id="CHEBI:29105"/>
    </ligand>
</feature>
<sequence length="296" mass="32796">MSLLLKTSQRRTHAQQIIEFLKRGEGKCAVLTGAGVSTDSGVPDYRGPSGVYVRNKDYKPIRYQEFVSSHSIRQRYWARSYLGYPRILQARPNRTHFAIHELEKRSWVNGIVTQNVDGLHLGNNVLELHGSLHKVHCLSCHHTIPRAEFQRKLSLLNPILAEWAILNPDREAGDVASSVNPDGDLEITWDYSDFVYPACDACGVGMYKPSVVFFGENIPSTVRDESFSLIDTSNSVLAVGTSLQVYSAFRLIQRAKAQGKRVAVLSLGPTRADGVVDVKVDDGSSDVLEDVVEGLA</sequence>
<dbReference type="SUPFAM" id="SSF52467">
    <property type="entry name" value="DHS-like NAD/FAD-binding domain"/>
    <property type="match status" value="1"/>
</dbReference>
<dbReference type="InParanoid" id="A0A0L0H4V4"/>